<dbReference type="AlphaFoldDB" id="A0A4Y2JZY9"/>
<proteinExistence type="predicted"/>
<evidence type="ECO:0000313" key="3">
    <source>
        <dbReference type="Proteomes" id="UP000499080"/>
    </source>
</evidence>
<gene>
    <name evidence="2" type="ORF">AVEN_137451_1</name>
</gene>
<accession>A0A4Y2JZY9</accession>
<name>A0A4Y2JZY9_ARAVE</name>
<organism evidence="2 3">
    <name type="scientific">Araneus ventricosus</name>
    <name type="common">Orbweaver spider</name>
    <name type="synonym">Epeira ventricosa</name>
    <dbReference type="NCBI Taxonomy" id="182803"/>
    <lineage>
        <taxon>Eukaryota</taxon>
        <taxon>Metazoa</taxon>
        <taxon>Ecdysozoa</taxon>
        <taxon>Arthropoda</taxon>
        <taxon>Chelicerata</taxon>
        <taxon>Arachnida</taxon>
        <taxon>Araneae</taxon>
        <taxon>Araneomorphae</taxon>
        <taxon>Entelegynae</taxon>
        <taxon>Araneoidea</taxon>
        <taxon>Araneidae</taxon>
        <taxon>Araneus</taxon>
    </lineage>
</organism>
<dbReference type="Proteomes" id="UP000499080">
    <property type="component" value="Unassembled WGS sequence"/>
</dbReference>
<protein>
    <submittedName>
        <fullName evidence="2">Uncharacterized protein</fullName>
    </submittedName>
</protein>
<evidence type="ECO:0000256" key="1">
    <source>
        <dbReference type="SAM" id="MobiDB-lite"/>
    </source>
</evidence>
<evidence type="ECO:0000313" key="2">
    <source>
        <dbReference type="EMBL" id="GBM95108.1"/>
    </source>
</evidence>
<feature type="region of interest" description="Disordered" evidence="1">
    <location>
        <begin position="1"/>
        <end position="24"/>
    </location>
</feature>
<sequence length="163" mass="18123">MSLLPLDTLPPPDSPAACKKKHSATQDTLSSNPLIVLLFAALLPLGTPSNLHSPVTQSPVPPGHSGLLHSPCCFQKKEFLLFTQDTPFQPPQYCCSKNTLPPGHPSSSTQSCCFQKALCHQDTLPPPKLYIYCVLLEVNHRWLYILHHFCFFLLLSNNMTLLF</sequence>
<reference evidence="2 3" key="1">
    <citation type="journal article" date="2019" name="Sci. Rep.">
        <title>Orb-weaving spider Araneus ventricosus genome elucidates the spidroin gene catalogue.</title>
        <authorList>
            <person name="Kono N."/>
            <person name="Nakamura H."/>
            <person name="Ohtoshi R."/>
            <person name="Moran D.A.P."/>
            <person name="Shinohara A."/>
            <person name="Yoshida Y."/>
            <person name="Fujiwara M."/>
            <person name="Mori M."/>
            <person name="Tomita M."/>
            <person name="Arakawa K."/>
        </authorList>
    </citation>
    <scope>NUCLEOTIDE SEQUENCE [LARGE SCALE GENOMIC DNA]</scope>
</reference>
<keyword evidence="3" id="KW-1185">Reference proteome</keyword>
<dbReference type="EMBL" id="BGPR01004030">
    <property type="protein sequence ID" value="GBM95108.1"/>
    <property type="molecule type" value="Genomic_DNA"/>
</dbReference>
<comment type="caution">
    <text evidence="2">The sequence shown here is derived from an EMBL/GenBank/DDBJ whole genome shotgun (WGS) entry which is preliminary data.</text>
</comment>